<evidence type="ECO:0000313" key="4">
    <source>
        <dbReference type="Proteomes" id="UP000002173"/>
    </source>
</evidence>
<proteinExistence type="predicted"/>
<reference evidence="3 4" key="1">
    <citation type="journal article" date="2007" name="PLoS Pathog.">
        <title>Genome sequence of Babesia bovis and comparative analysis of apicomplexan hemoprotozoa.</title>
        <authorList>
            <person name="Brayton K.A."/>
            <person name="Lau A.O.T."/>
            <person name="Herndon D.R."/>
            <person name="Hannick L."/>
            <person name="Kappmeyer L.S."/>
            <person name="Berens S.J."/>
            <person name="Bidwell S.L."/>
            <person name="Brown W.C."/>
            <person name="Crabtree J."/>
            <person name="Fadrosh D."/>
            <person name="Feldblum T."/>
            <person name="Forberger H.A."/>
            <person name="Haas B.J."/>
            <person name="Howell J.M."/>
            <person name="Khouri H."/>
            <person name="Koo H."/>
            <person name="Mann D.J."/>
            <person name="Norimine J."/>
            <person name="Paulsen I.T."/>
            <person name="Radune D."/>
            <person name="Ren Q."/>
            <person name="Smith R.K. Jr."/>
            <person name="Suarez C.E."/>
            <person name="White O."/>
            <person name="Wortman J.R."/>
            <person name="Knowles D.P. Jr."/>
            <person name="McElwain T.F."/>
            <person name="Nene V.M."/>
        </authorList>
    </citation>
    <scope>NUCLEOTIDE SEQUENCE [LARGE SCALE GENOMIC DNA]</scope>
    <source>
        <strain evidence="3">T2Bo</strain>
    </source>
</reference>
<protein>
    <recommendedName>
        <fullName evidence="2">GYF domain-containing protein</fullName>
    </recommendedName>
</protein>
<evidence type="ECO:0000256" key="1">
    <source>
        <dbReference type="SAM" id="MobiDB-lite"/>
    </source>
</evidence>
<feature type="compositionally biased region" description="Acidic residues" evidence="1">
    <location>
        <begin position="362"/>
        <end position="373"/>
    </location>
</feature>
<dbReference type="SUPFAM" id="SSF55277">
    <property type="entry name" value="GYF domain"/>
    <property type="match status" value="1"/>
</dbReference>
<dbReference type="OMA" id="FEPFNMR"/>
<dbReference type="PANTHER" id="PTHR13138">
    <property type="entry name" value="PROTEIN LIN1"/>
    <property type="match status" value="1"/>
</dbReference>
<dbReference type="eggNOG" id="ENOG502S8W3">
    <property type="taxonomic scope" value="Eukaryota"/>
</dbReference>
<reference evidence="4" key="3">
    <citation type="journal article" date="2021" name="Int. J. Parasitol.">
        <title>Comparative analysis of gene expression between Babesia bovis blood stages and kinetes allowed by improved genome annotation.</title>
        <authorList>
            <person name="Ueti M.W."/>
            <person name="Johnson W.C."/>
            <person name="Kappmeyer L.S."/>
            <person name="Herndon D.R."/>
            <person name="Mousel M.R."/>
            <person name="Reif K.E."/>
            <person name="Taus N.S."/>
            <person name="Ifeonu O.O."/>
            <person name="Silva J.C."/>
            <person name="Suarez C.E."/>
            <person name="Brayton K.A."/>
        </authorList>
    </citation>
    <scope>NUCLEOTIDE SEQUENCE [LARGE SCALE GENOMIC DNA]</scope>
</reference>
<comment type="caution">
    <text evidence="3">The sequence shown here is derived from an EMBL/GenBank/DDBJ whole genome shotgun (WGS) entry which is preliminary data.</text>
</comment>
<gene>
    <name evidence="3" type="ORF">BBOV_III008640</name>
</gene>
<feature type="compositionally biased region" description="Basic and acidic residues" evidence="1">
    <location>
        <begin position="382"/>
        <end position="394"/>
    </location>
</feature>
<accession>A7APE0</accession>
<keyword evidence="4" id="KW-1185">Reference proteome</keyword>
<dbReference type="KEGG" id="bbo:BBOV_III008640"/>
<evidence type="ECO:0000313" key="3">
    <source>
        <dbReference type="EMBL" id="EDO08424.1"/>
    </source>
</evidence>
<dbReference type="InterPro" id="IPR035445">
    <property type="entry name" value="GYF-like_dom_sf"/>
</dbReference>
<dbReference type="GO" id="GO:0005682">
    <property type="term" value="C:U5 snRNP"/>
    <property type="evidence" value="ECO:0007669"/>
    <property type="project" value="InterPro"/>
</dbReference>
<dbReference type="GeneID" id="5480244"/>
<dbReference type="RefSeq" id="XP_001611992.1">
    <property type="nucleotide sequence ID" value="XM_001611942.1"/>
</dbReference>
<dbReference type="STRING" id="5865.A7APE0"/>
<evidence type="ECO:0000259" key="2">
    <source>
        <dbReference type="PROSITE" id="PS50829"/>
    </source>
</evidence>
<feature type="region of interest" description="Disordered" evidence="1">
    <location>
        <begin position="358"/>
        <end position="411"/>
    </location>
</feature>
<dbReference type="AlphaFoldDB" id="A7APE0"/>
<dbReference type="EMBL" id="AAXT01000001">
    <property type="protein sequence ID" value="EDO08424.1"/>
    <property type="molecule type" value="Genomic_DNA"/>
</dbReference>
<name>A7APE0_BABBO</name>
<dbReference type="Proteomes" id="UP000002173">
    <property type="component" value="Unassembled WGS sequence"/>
</dbReference>
<dbReference type="InterPro" id="IPR003169">
    <property type="entry name" value="GYF"/>
</dbReference>
<feature type="region of interest" description="Disordered" evidence="1">
    <location>
        <begin position="195"/>
        <end position="232"/>
    </location>
</feature>
<dbReference type="PROSITE" id="PS50829">
    <property type="entry name" value="GYF"/>
    <property type="match status" value="1"/>
</dbReference>
<reference evidence="4" key="2">
    <citation type="journal article" date="2020" name="Data Brief">
        <title>Transcriptome dataset of Babesia bovis life stages within vertebrate and invertebrate hosts.</title>
        <authorList>
            <person name="Ueti M.W."/>
            <person name="Johnson W.C."/>
            <person name="Kappmeyer L.S."/>
            <person name="Herndon D.R."/>
            <person name="Mousel M.R."/>
            <person name="Reif K.E."/>
            <person name="Taus N.S."/>
            <person name="Ifeonu O.O."/>
            <person name="Silva J.C."/>
            <person name="Suarez C.E."/>
            <person name="Brayton K.A."/>
        </authorList>
    </citation>
    <scope>NUCLEOTIDE SEQUENCE [LARGE SCALE GENOMIC DNA]</scope>
</reference>
<feature type="compositionally biased region" description="Basic and acidic residues" evidence="1">
    <location>
        <begin position="211"/>
        <end position="231"/>
    </location>
</feature>
<sequence length="411" mass="47630">MYLPHEIHKIKDKRRLKRLGIKEDVELTSIDAEGLQDGAYFASEDAVDQKDYQYGIDTENNDENIPDHIPIEPFNMRREMAEGAFDDDGTYVERDRKMTSTNRSLNRDEGEDPWITSLEEQSQLTSKGMYSDFYQKRPLRVAEGRPDLIKILESTPMIDVIKRLINLLEPGETPIDALKIKTYNQKKHILPGFRKGRSARVSGAEDVTDTSDPHVTQRGEMKPNGEPKDNSSEINDQITLQLNKMDVSDLSHVLTVMWQNVYYMKKEEIQTALYNVWNKSGRKNSMYEFRWIKNKSEVYGPNSEQELWSWIAYDYISDDNPVELRLVNSDSNTTSNEWVYFKKSPFYRIMDVKESVLKPSQDDSDSDDDDDAYDNTFSKRQRKDELIGIKHENSQGDDNASQGSDDEPDVE</sequence>
<dbReference type="PANTHER" id="PTHR13138:SF3">
    <property type="entry name" value="CD2 ANTIGEN CYTOPLASMIC TAIL-BINDING PROTEIN 2"/>
    <property type="match status" value="1"/>
</dbReference>
<organism evidence="3 4">
    <name type="scientific">Babesia bovis</name>
    <dbReference type="NCBI Taxonomy" id="5865"/>
    <lineage>
        <taxon>Eukaryota</taxon>
        <taxon>Sar</taxon>
        <taxon>Alveolata</taxon>
        <taxon>Apicomplexa</taxon>
        <taxon>Aconoidasida</taxon>
        <taxon>Piroplasmida</taxon>
        <taxon>Babesiidae</taxon>
        <taxon>Babesia</taxon>
    </lineage>
</organism>
<dbReference type="InterPro" id="IPR039905">
    <property type="entry name" value="CD2BP2/Lin1"/>
</dbReference>
<dbReference type="VEuPathDB" id="PiroplasmaDB:BBOV_III008640"/>
<feature type="domain" description="GYF" evidence="2">
    <location>
        <begin position="284"/>
        <end position="342"/>
    </location>
</feature>
<dbReference type="InParanoid" id="A7APE0"/>